<gene>
    <name evidence="2" type="ORF">QTL97_05180</name>
</gene>
<evidence type="ECO:0008006" key="4">
    <source>
        <dbReference type="Google" id="ProtNLM"/>
    </source>
</evidence>
<dbReference type="AlphaFoldDB" id="A0AAW9A5J4"/>
<protein>
    <recommendedName>
        <fullName evidence="4">Lipoprotein</fullName>
    </recommendedName>
</protein>
<evidence type="ECO:0000313" key="2">
    <source>
        <dbReference type="EMBL" id="MDW0116317.1"/>
    </source>
</evidence>
<evidence type="ECO:0000256" key="1">
    <source>
        <dbReference type="SAM" id="MobiDB-lite"/>
    </source>
</evidence>
<keyword evidence="3" id="KW-1185">Reference proteome</keyword>
<dbReference type="RefSeq" id="WP_283732999.1">
    <property type="nucleotide sequence ID" value="NZ_CP125968.1"/>
</dbReference>
<feature type="compositionally biased region" description="Basic and acidic residues" evidence="1">
    <location>
        <begin position="66"/>
        <end position="80"/>
    </location>
</feature>
<proteinExistence type="predicted"/>
<evidence type="ECO:0000313" key="3">
    <source>
        <dbReference type="Proteomes" id="UP001271648"/>
    </source>
</evidence>
<reference evidence="2 3" key="1">
    <citation type="submission" date="2023-06" db="EMBL/GenBank/DDBJ databases">
        <title>Sporosarcina sp. nov., isolated from Korean traditional fermented seafood 'Jeotgal'.</title>
        <authorList>
            <person name="Yang A.I."/>
            <person name="Shin N.-R."/>
        </authorList>
    </citation>
    <scope>NUCLEOTIDE SEQUENCE [LARGE SCALE GENOMIC DNA]</scope>
    <source>
        <strain evidence="2 3">KCTC43456</strain>
    </source>
</reference>
<organism evidence="2 3">
    <name type="scientific">Sporosarcina thermotolerans</name>
    <dbReference type="NCBI Taxonomy" id="633404"/>
    <lineage>
        <taxon>Bacteria</taxon>
        <taxon>Bacillati</taxon>
        <taxon>Bacillota</taxon>
        <taxon>Bacilli</taxon>
        <taxon>Bacillales</taxon>
        <taxon>Caryophanaceae</taxon>
        <taxon>Sporosarcina</taxon>
    </lineage>
</organism>
<comment type="caution">
    <text evidence="2">The sequence shown here is derived from an EMBL/GenBank/DDBJ whole genome shotgun (WGS) entry which is preliminary data.</text>
</comment>
<sequence>MKKKLIISLSALLVIALCVGGYLLYIMKFKEYDIADESVAEIIEDPFEIELPDGTIITLDDSGEDIVQKDSNKESGKEDGQASSDSTDESEDGGSIPVSGKGQSSKTPTNTSNNKPNSNTGSTSTSKPNTGSLTAGPGAKVTVASIKEKYNPAFAALEGQAEDKLNALIGRAKNEYSTKKNNGEKIDYGYFYNKYMSAATELEGRTDSVFNGVLKAIEKDLEKNGYDKSYAKSFKNEYDAQKKIRKESLMKKAVGR</sequence>
<dbReference type="Proteomes" id="UP001271648">
    <property type="component" value="Unassembled WGS sequence"/>
</dbReference>
<feature type="compositionally biased region" description="Low complexity" evidence="1">
    <location>
        <begin position="104"/>
        <end position="132"/>
    </location>
</feature>
<feature type="region of interest" description="Disordered" evidence="1">
    <location>
        <begin position="60"/>
        <end position="137"/>
    </location>
</feature>
<accession>A0AAW9A5J4</accession>
<dbReference type="EMBL" id="JAUBDJ010000002">
    <property type="protein sequence ID" value="MDW0116317.1"/>
    <property type="molecule type" value="Genomic_DNA"/>
</dbReference>
<name>A0AAW9A5J4_9BACL</name>